<dbReference type="GO" id="GO:0008270">
    <property type="term" value="F:zinc ion binding"/>
    <property type="evidence" value="ECO:0007669"/>
    <property type="project" value="UniProtKB-KW"/>
</dbReference>
<feature type="compositionally biased region" description="Polar residues" evidence="6">
    <location>
        <begin position="232"/>
        <end position="241"/>
    </location>
</feature>
<dbReference type="Pfam" id="PF13920">
    <property type="entry name" value="zf-C3HC4_3"/>
    <property type="match status" value="1"/>
</dbReference>
<keyword evidence="4" id="KW-0863">Zinc-finger</keyword>
<dbReference type="GO" id="GO:0043027">
    <property type="term" value="F:cysteine-type endopeptidase inhibitor activity involved in apoptotic process"/>
    <property type="evidence" value="ECO:0007669"/>
    <property type="project" value="TreeGrafter"/>
</dbReference>
<dbReference type="PROSITE" id="PS50089">
    <property type="entry name" value="ZF_RING_2"/>
    <property type="match status" value="1"/>
</dbReference>
<dbReference type="PANTHER" id="PTHR10044">
    <property type="entry name" value="INHIBITOR OF APOPTOSIS"/>
    <property type="match status" value="1"/>
</dbReference>
<dbReference type="GO" id="GO:0043066">
    <property type="term" value="P:negative regulation of apoptotic process"/>
    <property type="evidence" value="ECO:0007669"/>
    <property type="project" value="TreeGrafter"/>
</dbReference>
<evidence type="ECO:0000256" key="3">
    <source>
        <dbReference type="ARBA" id="ARBA00022723"/>
    </source>
</evidence>
<dbReference type="GO" id="GO:0031398">
    <property type="term" value="P:positive regulation of protein ubiquitination"/>
    <property type="evidence" value="ECO:0007669"/>
    <property type="project" value="TreeGrafter"/>
</dbReference>
<dbReference type="PROSITE" id="PS50143">
    <property type="entry name" value="BIR_REPEAT_2"/>
    <property type="match status" value="1"/>
</dbReference>
<comment type="similarity">
    <text evidence="1">Belongs to the IAP family.</text>
</comment>
<dbReference type="HOGENOM" id="CLU_628904_0_0_1"/>
<evidence type="ECO:0000256" key="6">
    <source>
        <dbReference type="SAM" id="MobiDB-lite"/>
    </source>
</evidence>
<dbReference type="InterPro" id="IPR001841">
    <property type="entry name" value="Znf_RING"/>
</dbReference>
<dbReference type="EMBL" id="JH817038">
    <property type="protein sequence ID" value="EKC34718.1"/>
    <property type="molecule type" value="Genomic_DNA"/>
</dbReference>
<dbReference type="CDD" id="cd16713">
    <property type="entry name" value="RING-HC_BIRC2_3_7"/>
    <property type="match status" value="1"/>
</dbReference>
<gene>
    <name evidence="7" type="ORF">CGI_10026858</name>
</gene>
<dbReference type="GO" id="GO:0005634">
    <property type="term" value="C:nucleus"/>
    <property type="evidence" value="ECO:0007669"/>
    <property type="project" value="TreeGrafter"/>
</dbReference>
<evidence type="ECO:0000256" key="4">
    <source>
        <dbReference type="ARBA" id="ARBA00022771"/>
    </source>
</evidence>
<dbReference type="InterPro" id="IPR013083">
    <property type="entry name" value="Znf_RING/FYVE/PHD"/>
</dbReference>
<sequence>MEEASHEQTLQCFAVRYWTERFIQVDPVQLSSLQGLYVDVEGIQEEREERDGLENVQLHSLTESDIEADEVHNQVSSNDIPSAISIRTGEQDDRAQTLRLSELLRIGTVSRHELPFIQMEHTRQSEYRNSSEAESASNYEEDSRGVLDDQVAETEPQNVGPLWMDHLNCRFKSGLPNNVPISRGTSDQTPTLMSLLSTQRDGSSENNPDRVRGELQPGLNVSQQDSLPKATSIPQETEETSTAVTNGIQNLIPNRQQELLNGPPVRLKFGSPRYPLYAIPAERISTFKGWPTGMIPSPSDMAQAGFFYSRYGDCTRCFFCGGGLRNWEAGDNPWENQEEVESLQASSPYNTDLTSLENHSNTDSHLNSNVDELSSLKQENTSLKDQILCKICMEKNVSIAFLPCGHLACCEDCAPAMRKCPICREFVRGTVKTFLV</sequence>
<organism evidence="7">
    <name type="scientific">Magallana gigas</name>
    <name type="common">Pacific oyster</name>
    <name type="synonym">Crassostrea gigas</name>
    <dbReference type="NCBI Taxonomy" id="29159"/>
    <lineage>
        <taxon>Eukaryota</taxon>
        <taxon>Metazoa</taxon>
        <taxon>Spiralia</taxon>
        <taxon>Lophotrochozoa</taxon>
        <taxon>Mollusca</taxon>
        <taxon>Bivalvia</taxon>
        <taxon>Autobranchia</taxon>
        <taxon>Pteriomorphia</taxon>
        <taxon>Ostreida</taxon>
        <taxon>Ostreoidea</taxon>
        <taxon>Ostreidae</taxon>
        <taxon>Magallana</taxon>
    </lineage>
</organism>
<keyword evidence="3" id="KW-0479">Metal-binding</keyword>
<dbReference type="Pfam" id="PF00653">
    <property type="entry name" value="BIR"/>
    <property type="match status" value="1"/>
</dbReference>
<feature type="compositionally biased region" description="Polar residues" evidence="6">
    <location>
        <begin position="197"/>
        <end position="206"/>
    </location>
</feature>
<dbReference type="PANTHER" id="PTHR10044:SF139">
    <property type="entry name" value="DEATH-ASSOCIATED INHIBITOR OF APOPTOSIS 2"/>
    <property type="match status" value="1"/>
</dbReference>
<dbReference type="AlphaFoldDB" id="K1QLF0"/>
<dbReference type="CDD" id="cd00022">
    <property type="entry name" value="BIR"/>
    <property type="match status" value="1"/>
</dbReference>
<dbReference type="Gene3D" id="3.30.40.10">
    <property type="entry name" value="Zinc/RING finger domain, C3HC4 (zinc finger)"/>
    <property type="match status" value="1"/>
</dbReference>
<evidence type="ECO:0000313" key="7">
    <source>
        <dbReference type="EMBL" id="EKC34718.1"/>
    </source>
</evidence>
<accession>K1QLF0</accession>
<dbReference type="InterPro" id="IPR050784">
    <property type="entry name" value="IAP"/>
</dbReference>
<dbReference type="FunFam" id="1.10.1170.10:FF:000002">
    <property type="entry name" value="Baculoviral IAP repeat containing 7"/>
    <property type="match status" value="1"/>
</dbReference>
<name>K1QLF0_MAGGI</name>
<dbReference type="Gene3D" id="1.10.1170.10">
    <property type="entry name" value="Inhibitor Of Apoptosis Protein (2mihbC-IAP-1), Chain A"/>
    <property type="match status" value="1"/>
</dbReference>
<keyword evidence="2" id="KW-0053">Apoptosis</keyword>
<reference evidence="7" key="1">
    <citation type="journal article" date="2012" name="Nature">
        <title>The oyster genome reveals stress adaptation and complexity of shell formation.</title>
        <authorList>
            <person name="Zhang G."/>
            <person name="Fang X."/>
            <person name="Guo X."/>
            <person name="Li L."/>
            <person name="Luo R."/>
            <person name="Xu F."/>
            <person name="Yang P."/>
            <person name="Zhang L."/>
            <person name="Wang X."/>
            <person name="Qi H."/>
            <person name="Xiong Z."/>
            <person name="Que H."/>
            <person name="Xie Y."/>
            <person name="Holland P.W."/>
            <person name="Paps J."/>
            <person name="Zhu Y."/>
            <person name="Wu F."/>
            <person name="Chen Y."/>
            <person name="Wang J."/>
            <person name="Peng C."/>
            <person name="Meng J."/>
            <person name="Yang L."/>
            <person name="Liu J."/>
            <person name="Wen B."/>
            <person name="Zhang N."/>
            <person name="Huang Z."/>
            <person name="Zhu Q."/>
            <person name="Feng Y."/>
            <person name="Mount A."/>
            <person name="Hedgecock D."/>
            <person name="Xu Z."/>
            <person name="Liu Y."/>
            <person name="Domazet-Loso T."/>
            <person name="Du Y."/>
            <person name="Sun X."/>
            <person name="Zhang S."/>
            <person name="Liu B."/>
            <person name="Cheng P."/>
            <person name="Jiang X."/>
            <person name="Li J."/>
            <person name="Fan D."/>
            <person name="Wang W."/>
            <person name="Fu W."/>
            <person name="Wang T."/>
            <person name="Wang B."/>
            <person name="Zhang J."/>
            <person name="Peng Z."/>
            <person name="Li Y."/>
            <person name="Li N."/>
            <person name="Wang J."/>
            <person name="Chen M."/>
            <person name="He Y."/>
            <person name="Tan F."/>
            <person name="Song X."/>
            <person name="Zheng Q."/>
            <person name="Huang R."/>
            <person name="Yang H."/>
            <person name="Du X."/>
            <person name="Chen L."/>
            <person name="Yang M."/>
            <person name="Gaffney P.M."/>
            <person name="Wang S."/>
            <person name="Luo L."/>
            <person name="She Z."/>
            <person name="Ming Y."/>
            <person name="Huang W."/>
            <person name="Zhang S."/>
            <person name="Huang B."/>
            <person name="Zhang Y."/>
            <person name="Qu T."/>
            <person name="Ni P."/>
            <person name="Miao G."/>
            <person name="Wang J."/>
            <person name="Wang Q."/>
            <person name="Steinberg C.E."/>
            <person name="Wang H."/>
            <person name="Li N."/>
            <person name="Qian L."/>
            <person name="Zhang G."/>
            <person name="Li Y."/>
            <person name="Yang H."/>
            <person name="Liu X."/>
            <person name="Wang J."/>
            <person name="Yin Y."/>
            <person name="Wang J."/>
        </authorList>
    </citation>
    <scope>NUCLEOTIDE SEQUENCE [LARGE SCALE GENOMIC DNA]</scope>
    <source>
        <strain evidence="7">05x7-T-G4-1.051#20</strain>
    </source>
</reference>
<evidence type="ECO:0000256" key="2">
    <source>
        <dbReference type="ARBA" id="ARBA00022703"/>
    </source>
</evidence>
<feature type="compositionally biased region" description="Basic and acidic residues" evidence="6">
    <location>
        <begin position="120"/>
        <end position="131"/>
    </location>
</feature>
<evidence type="ECO:0000256" key="1">
    <source>
        <dbReference type="ARBA" id="ARBA00006672"/>
    </source>
</evidence>
<dbReference type="GO" id="GO:0061630">
    <property type="term" value="F:ubiquitin protein ligase activity"/>
    <property type="evidence" value="ECO:0007669"/>
    <property type="project" value="TreeGrafter"/>
</dbReference>
<feature type="region of interest" description="Disordered" evidence="6">
    <location>
        <begin position="197"/>
        <end position="241"/>
    </location>
</feature>
<keyword evidence="5" id="KW-0862">Zinc</keyword>
<dbReference type="GO" id="GO:0005737">
    <property type="term" value="C:cytoplasm"/>
    <property type="evidence" value="ECO:0007669"/>
    <property type="project" value="TreeGrafter"/>
</dbReference>
<feature type="region of interest" description="Disordered" evidence="6">
    <location>
        <begin position="120"/>
        <end position="146"/>
    </location>
</feature>
<dbReference type="InterPro" id="IPR001370">
    <property type="entry name" value="BIR_rpt"/>
</dbReference>
<dbReference type="InParanoid" id="K1QLF0"/>
<evidence type="ECO:0000256" key="5">
    <source>
        <dbReference type="ARBA" id="ARBA00022833"/>
    </source>
</evidence>
<proteinExistence type="inferred from homology"/>
<dbReference type="SUPFAM" id="SSF57924">
    <property type="entry name" value="Inhibitor of apoptosis (IAP) repeat"/>
    <property type="match status" value="1"/>
</dbReference>
<dbReference type="GO" id="GO:0051726">
    <property type="term" value="P:regulation of cell cycle"/>
    <property type="evidence" value="ECO:0007669"/>
    <property type="project" value="TreeGrafter"/>
</dbReference>
<dbReference type="SMART" id="SM00184">
    <property type="entry name" value="RING"/>
    <property type="match status" value="1"/>
</dbReference>
<dbReference type="GO" id="GO:0006915">
    <property type="term" value="P:apoptotic process"/>
    <property type="evidence" value="ECO:0007669"/>
    <property type="project" value="UniProtKB-KW"/>
</dbReference>
<protein>
    <submittedName>
        <fullName evidence="7">Baculoviral IAP repeat-containing protein 7-B</fullName>
    </submittedName>
</protein>
<dbReference type="FunFam" id="3.30.40.10:FF:000184">
    <property type="entry name" value="Baculoviral IAP repeat containing 2"/>
    <property type="match status" value="1"/>
</dbReference>
<dbReference type="SMART" id="SM00238">
    <property type="entry name" value="BIR"/>
    <property type="match status" value="1"/>
</dbReference>